<dbReference type="InterPro" id="IPR058163">
    <property type="entry name" value="LysR-type_TF_proteobact-type"/>
</dbReference>
<evidence type="ECO:0000313" key="7">
    <source>
        <dbReference type="Proteomes" id="UP000239504"/>
    </source>
</evidence>
<keyword evidence="3" id="KW-0238">DNA-binding</keyword>
<proteinExistence type="inferred from homology"/>
<dbReference type="Gene3D" id="3.40.190.290">
    <property type="match status" value="1"/>
</dbReference>
<dbReference type="GO" id="GO:0043565">
    <property type="term" value="F:sequence-specific DNA binding"/>
    <property type="evidence" value="ECO:0007669"/>
    <property type="project" value="TreeGrafter"/>
</dbReference>
<evidence type="ECO:0000256" key="2">
    <source>
        <dbReference type="ARBA" id="ARBA00023015"/>
    </source>
</evidence>
<dbReference type="PRINTS" id="PR00039">
    <property type="entry name" value="HTHLYSR"/>
</dbReference>
<dbReference type="InterPro" id="IPR005119">
    <property type="entry name" value="LysR_subst-bd"/>
</dbReference>
<dbReference type="Proteomes" id="UP000239504">
    <property type="component" value="Unassembled WGS sequence"/>
</dbReference>
<evidence type="ECO:0000256" key="4">
    <source>
        <dbReference type="ARBA" id="ARBA00023163"/>
    </source>
</evidence>
<dbReference type="PANTHER" id="PTHR30537">
    <property type="entry name" value="HTH-TYPE TRANSCRIPTIONAL REGULATOR"/>
    <property type="match status" value="1"/>
</dbReference>
<dbReference type="SUPFAM" id="SSF53850">
    <property type="entry name" value="Periplasmic binding protein-like II"/>
    <property type="match status" value="1"/>
</dbReference>
<evidence type="ECO:0000313" key="6">
    <source>
        <dbReference type="EMBL" id="PQA88221.1"/>
    </source>
</evidence>
<dbReference type="Pfam" id="PF00126">
    <property type="entry name" value="HTH_1"/>
    <property type="match status" value="1"/>
</dbReference>
<dbReference type="EMBL" id="PJCH01000005">
    <property type="protein sequence ID" value="PQA88221.1"/>
    <property type="molecule type" value="Genomic_DNA"/>
</dbReference>
<dbReference type="GO" id="GO:0003700">
    <property type="term" value="F:DNA-binding transcription factor activity"/>
    <property type="evidence" value="ECO:0007669"/>
    <property type="project" value="InterPro"/>
</dbReference>
<dbReference type="OrthoDB" id="9798121at2"/>
<dbReference type="SUPFAM" id="SSF46785">
    <property type="entry name" value="Winged helix' DNA-binding domain"/>
    <property type="match status" value="1"/>
</dbReference>
<comment type="caution">
    <text evidence="6">The sequence shown here is derived from an EMBL/GenBank/DDBJ whole genome shotgun (WGS) entry which is preliminary data.</text>
</comment>
<dbReference type="PROSITE" id="PS50931">
    <property type="entry name" value="HTH_LYSR"/>
    <property type="match status" value="1"/>
</dbReference>
<dbReference type="Gene3D" id="1.10.10.10">
    <property type="entry name" value="Winged helix-like DNA-binding domain superfamily/Winged helix DNA-binding domain"/>
    <property type="match status" value="1"/>
</dbReference>
<reference evidence="6 7" key="1">
    <citation type="submission" date="2017-12" db="EMBL/GenBank/DDBJ databases">
        <authorList>
            <person name="Hurst M.R.H."/>
        </authorList>
    </citation>
    <scope>NUCLEOTIDE SEQUENCE [LARGE SCALE GENOMIC DNA]</scope>
    <source>
        <strain evidence="6 7">SY-3-19</strain>
    </source>
</reference>
<accession>A0A2S7K6X8</accession>
<organism evidence="6 7">
    <name type="scientific">Hyphococcus luteus</name>
    <dbReference type="NCBI Taxonomy" id="2058213"/>
    <lineage>
        <taxon>Bacteria</taxon>
        <taxon>Pseudomonadati</taxon>
        <taxon>Pseudomonadota</taxon>
        <taxon>Alphaproteobacteria</taxon>
        <taxon>Parvularculales</taxon>
        <taxon>Parvularculaceae</taxon>
        <taxon>Hyphococcus</taxon>
    </lineage>
</organism>
<dbReference type="RefSeq" id="WP_104829466.1">
    <property type="nucleotide sequence ID" value="NZ_PJCH01000005.1"/>
</dbReference>
<dbReference type="InterPro" id="IPR036388">
    <property type="entry name" value="WH-like_DNA-bd_sf"/>
</dbReference>
<dbReference type="InterPro" id="IPR036390">
    <property type="entry name" value="WH_DNA-bd_sf"/>
</dbReference>
<evidence type="ECO:0000259" key="5">
    <source>
        <dbReference type="PROSITE" id="PS50931"/>
    </source>
</evidence>
<keyword evidence="7" id="KW-1185">Reference proteome</keyword>
<dbReference type="PANTHER" id="PTHR30537:SF3">
    <property type="entry name" value="TRANSCRIPTIONAL REGULATORY PROTEIN"/>
    <property type="match status" value="1"/>
</dbReference>
<keyword evidence="2" id="KW-0805">Transcription regulation</keyword>
<evidence type="ECO:0000256" key="1">
    <source>
        <dbReference type="ARBA" id="ARBA00009437"/>
    </source>
</evidence>
<comment type="similarity">
    <text evidence="1">Belongs to the LysR transcriptional regulatory family.</text>
</comment>
<evidence type="ECO:0000256" key="3">
    <source>
        <dbReference type="ARBA" id="ARBA00023125"/>
    </source>
</evidence>
<feature type="domain" description="HTH lysR-type" evidence="5">
    <location>
        <begin position="8"/>
        <end position="65"/>
    </location>
</feature>
<dbReference type="InterPro" id="IPR000847">
    <property type="entry name" value="LysR_HTH_N"/>
</dbReference>
<keyword evidence="4" id="KW-0804">Transcription</keyword>
<dbReference type="AlphaFoldDB" id="A0A2S7K6X8"/>
<dbReference type="FunFam" id="1.10.10.10:FF:000001">
    <property type="entry name" value="LysR family transcriptional regulator"/>
    <property type="match status" value="1"/>
</dbReference>
<dbReference type="GO" id="GO:0006351">
    <property type="term" value="P:DNA-templated transcription"/>
    <property type="evidence" value="ECO:0007669"/>
    <property type="project" value="TreeGrafter"/>
</dbReference>
<sequence>MNWQAIAFDWNQVRAFLATAEEGSFSAAARALRQTQPTLSRQVAALEEELGVTLFERAGRKMMLTAAGMDLLEHVREMGEAATRVSLAASGQAQTVEGRVVITATDGVSATVLPPILKKIRETAPGIQIDIVSTIEIRNIAQREADIAIRHGAPDRSDLMSKQVGQTTVFLCAAKEYLRAFGPVQKLDDLSRADFIGLGRNEDMIEWLRQYELRLTPEQFSISSTSGVVIKELVRQGLGVALMPFDRGLRSEIEPVLPEQFSIPVPVSLTTHRELYASRRIKLVFDILSEELSKVDW</sequence>
<protein>
    <submittedName>
        <fullName evidence="6">LysR family transcriptional regulator</fullName>
    </submittedName>
</protein>
<name>A0A2S7K6X8_9PROT</name>
<gene>
    <name evidence="6" type="ORF">CW354_07905</name>
</gene>
<dbReference type="Pfam" id="PF03466">
    <property type="entry name" value="LysR_substrate"/>
    <property type="match status" value="1"/>
</dbReference>